<reference evidence="6 7" key="1">
    <citation type="journal article" date="2015" name="Int. J. Syst. Evol. Microbiol.">
        <title>Carboxylicivirga linearis sp. nov., isolated from a sea cucumber culture pond.</title>
        <authorList>
            <person name="Wang F.Q."/>
            <person name="Zhou Y.X."/>
            <person name="Lin X.Z."/>
            <person name="Chen G.J."/>
            <person name="Du Z.J."/>
        </authorList>
    </citation>
    <scope>NUCLEOTIDE SEQUENCE [LARGE SCALE GENOMIC DNA]</scope>
    <source>
        <strain evidence="6 7">FB218</strain>
    </source>
</reference>
<evidence type="ECO:0000256" key="1">
    <source>
        <dbReference type="ARBA" id="ARBA00004196"/>
    </source>
</evidence>
<dbReference type="EMBL" id="JAGUCO010000035">
    <property type="protein sequence ID" value="MBS2101026.1"/>
    <property type="molecule type" value="Genomic_DNA"/>
</dbReference>
<dbReference type="Pfam" id="PF08534">
    <property type="entry name" value="Redoxin"/>
    <property type="match status" value="1"/>
</dbReference>
<evidence type="ECO:0000256" key="2">
    <source>
        <dbReference type="ARBA" id="ARBA00022748"/>
    </source>
</evidence>
<keyword evidence="3" id="KW-1015">Disulfide bond</keyword>
<comment type="subcellular location">
    <subcellularLocation>
        <location evidence="1">Cell envelope</location>
    </subcellularLocation>
</comment>
<sequence length="477" mass="55888">MKKLQILLLFAMTLSACNTKKENVTIKGTVKDKKTTELLYSATFNENYNNWFKDSVIIDSTGHFTISLKIDQPYFISFKSNFGYKQIIIEPEKIYEIEIGSEPEPIKLVNKSDAQQFYDNLASSHPNAYGFFPEDISDYQNIYDSLRTNLEKELQDLSKIKCSEKVRNLIRTDRQVYYNLAFSSLASRINVTHLRNNEPTPDDIMKMWGNAVSDTFLTNITTRKADYYYDLLGLAFWYNLYTKLDYDSISVIRKEKREQGLIHSYNIELAESLLPKEILEFYSATYIQSRAKQKKFEKELINLSEKFKTKYSDSKYISYIQPSIGKIEDFYKKVAADSNEEYTFLDNYENINSLADCISPLKGKQIYIDIWSTSCGPCKEEFEYNEKLKETLKNKDVEIIYISLDSDQNKDRWKDMIKYYNLKGNHIRANEKLEADLKEKIERWYGIPRYLIIDEGGNIVNNDAPRPSNSQELEKQL</sequence>
<keyword evidence="7" id="KW-1185">Reference proteome</keyword>
<dbReference type="InterPro" id="IPR013740">
    <property type="entry name" value="Redoxin"/>
</dbReference>
<keyword evidence="2" id="KW-0201">Cytochrome c-type biogenesis</keyword>
<keyword evidence="4" id="KW-0676">Redox-active center</keyword>
<organism evidence="6 7">
    <name type="scientific">Carboxylicivirga linearis</name>
    <dbReference type="NCBI Taxonomy" id="1628157"/>
    <lineage>
        <taxon>Bacteria</taxon>
        <taxon>Pseudomonadati</taxon>
        <taxon>Bacteroidota</taxon>
        <taxon>Bacteroidia</taxon>
        <taxon>Marinilabiliales</taxon>
        <taxon>Marinilabiliaceae</taxon>
        <taxon>Carboxylicivirga</taxon>
    </lineage>
</organism>
<dbReference type="PROSITE" id="PS51352">
    <property type="entry name" value="THIOREDOXIN_2"/>
    <property type="match status" value="1"/>
</dbReference>
<dbReference type="InterPro" id="IPR013766">
    <property type="entry name" value="Thioredoxin_domain"/>
</dbReference>
<dbReference type="Gene3D" id="3.40.30.10">
    <property type="entry name" value="Glutaredoxin"/>
    <property type="match status" value="1"/>
</dbReference>
<dbReference type="Proteomes" id="UP000708576">
    <property type="component" value="Unassembled WGS sequence"/>
</dbReference>
<dbReference type="InterPro" id="IPR036249">
    <property type="entry name" value="Thioredoxin-like_sf"/>
</dbReference>
<feature type="domain" description="Thioredoxin" evidence="5">
    <location>
        <begin position="321"/>
        <end position="477"/>
    </location>
</feature>
<dbReference type="PANTHER" id="PTHR42852">
    <property type="entry name" value="THIOL:DISULFIDE INTERCHANGE PROTEIN DSBE"/>
    <property type="match status" value="1"/>
</dbReference>
<evidence type="ECO:0000313" key="7">
    <source>
        <dbReference type="Proteomes" id="UP000708576"/>
    </source>
</evidence>
<dbReference type="PANTHER" id="PTHR42852:SF6">
    <property type="entry name" value="THIOL:DISULFIDE INTERCHANGE PROTEIN DSBE"/>
    <property type="match status" value="1"/>
</dbReference>
<evidence type="ECO:0000259" key="5">
    <source>
        <dbReference type="PROSITE" id="PS51352"/>
    </source>
</evidence>
<dbReference type="SUPFAM" id="SSF52833">
    <property type="entry name" value="Thioredoxin-like"/>
    <property type="match status" value="1"/>
</dbReference>
<name>A0ABS5K325_9BACT</name>
<comment type="caution">
    <text evidence="6">The sequence shown here is derived from an EMBL/GenBank/DDBJ whole genome shotgun (WGS) entry which is preliminary data.</text>
</comment>
<proteinExistence type="predicted"/>
<evidence type="ECO:0000256" key="3">
    <source>
        <dbReference type="ARBA" id="ARBA00023157"/>
    </source>
</evidence>
<evidence type="ECO:0000256" key="4">
    <source>
        <dbReference type="ARBA" id="ARBA00023284"/>
    </source>
</evidence>
<dbReference type="PROSITE" id="PS51257">
    <property type="entry name" value="PROKAR_LIPOPROTEIN"/>
    <property type="match status" value="1"/>
</dbReference>
<protein>
    <submittedName>
        <fullName evidence="6">AhpC/TSA family protein</fullName>
    </submittedName>
</protein>
<evidence type="ECO:0000313" key="6">
    <source>
        <dbReference type="EMBL" id="MBS2101026.1"/>
    </source>
</evidence>
<dbReference type="InterPro" id="IPR050553">
    <property type="entry name" value="Thioredoxin_ResA/DsbE_sf"/>
</dbReference>
<dbReference type="RefSeq" id="WP_212220010.1">
    <property type="nucleotide sequence ID" value="NZ_JAGUCO010000035.1"/>
</dbReference>
<accession>A0ABS5K325</accession>
<dbReference type="CDD" id="cd02966">
    <property type="entry name" value="TlpA_like_family"/>
    <property type="match status" value="1"/>
</dbReference>
<gene>
    <name evidence="6" type="ORF">KEM10_22265</name>
</gene>